<evidence type="ECO:0000313" key="2">
    <source>
        <dbReference type="Proteomes" id="UP001054945"/>
    </source>
</evidence>
<proteinExistence type="predicted"/>
<name>A0AAV4NSU8_CAEEX</name>
<comment type="caution">
    <text evidence="1">The sequence shown here is derived from an EMBL/GenBank/DDBJ whole genome shotgun (WGS) entry which is preliminary data.</text>
</comment>
<gene>
    <name evidence="1" type="ORF">CEXT_106751</name>
</gene>
<protein>
    <submittedName>
        <fullName evidence="1">Uncharacterized protein</fullName>
    </submittedName>
</protein>
<evidence type="ECO:0000313" key="1">
    <source>
        <dbReference type="EMBL" id="GIX86202.1"/>
    </source>
</evidence>
<organism evidence="1 2">
    <name type="scientific">Caerostris extrusa</name>
    <name type="common">Bark spider</name>
    <name type="synonym">Caerostris bankana</name>
    <dbReference type="NCBI Taxonomy" id="172846"/>
    <lineage>
        <taxon>Eukaryota</taxon>
        <taxon>Metazoa</taxon>
        <taxon>Ecdysozoa</taxon>
        <taxon>Arthropoda</taxon>
        <taxon>Chelicerata</taxon>
        <taxon>Arachnida</taxon>
        <taxon>Araneae</taxon>
        <taxon>Araneomorphae</taxon>
        <taxon>Entelegynae</taxon>
        <taxon>Araneoidea</taxon>
        <taxon>Araneidae</taxon>
        <taxon>Caerostris</taxon>
    </lineage>
</organism>
<dbReference type="AlphaFoldDB" id="A0AAV4NSU8"/>
<keyword evidence="2" id="KW-1185">Reference proteome</keyword>
<sequence>MRFNPIFSAKAKQAEKKTAYKTSFILKISTKQKVINTDILPKRHFTLFPAIFLLLYSFHHPSLQCESTETGRTASRGGRPINEDLLGRDRGTPLLFSALRMHLCGRNWGSY</sequence>
<dbReference type="EMBL" id="BPLR01021118">
    <property type="protein sequence ID" value="GIX86202.1"/>
    <property type="molecule type" value="Genomic_DNA"/>
</dbReference>
<accession>A0AAV4NSU8</accession>
<dbReference type="Proteomes" id="UP001054945">
    <property type="component" value="Unassembled WGS sequence"/>
</dbReference>
<reference evidence="1 2" key="1">
    <citation type="submission" date="2021-06" db="EMBL/GenBank/DDBJ databases">
        <title>Caerostris extrusa draft genome.</title>
        <authorList>
            <person name="Kono N."/>
            <person name="Arakawa K."/>
        </authorList>
    </citation>
    <scope>NUCLEOTIDE SEQUENCE [LARGE SCALE GENOMIC DNA]</scope>
</reference>